<dbReference type="AlphaFoldDB" id="A0A7M7PDV3"/>
<dbReference type="PROSITE" id="PS00021">
    <property type="entry name" value="KRINGLE_1"/>
    <property type="match status" value="2"/>
</dbReference>
<dbReference type="SUPFAM" id="SSF57440">
    <property type="entry name" value="Kringle-like"/>
    <property type="match status" value="2"/>
</dbReference>
<dbReference type="RefSeq" id="XP_030849674.1">
    <property type="nucleotide sequence ID" value="XM_030993814.1"/>
</dbReference>
<dbReference type="InParanoid" id="A0A7M7PDV3"/>
<organism evidence="5 6">
    <name type="scientific">Strongylocentrotus purpuratus</name>
    <name type="common">Purple sea urchin</name>
    <dbReference type="NCBI Taxonomy" id="7668"/>
    <lineage>
        <taxon>Eukaryota</taxon>
        <taxon>Metazoa</taxon>
        <taxon>Echinodermata</taxon>
        <taxon>Eleutherozoa</taxon>
        <taxon>Echinozoa</taxon>
        <taxon>Echinoidea</taxon>
        <taxon>Euechinoidea</taxon>
        <taxon>Echinacea</taxon>
        <taxon>Camarodonta</taxon>
        <taxon>Echinidea</taxon>
        <taxon>Strongylocentrotidae</taxon>
        <taxon>Strongylocentrotus</taxon>
    </lineage>
</organism>
<evidence type="ECO:0000256" key="3">
    <source>
        <dbReference type="PROSITE-ProRule" id="PRU00121"/>
    </source>
</evidence>
<dbReference type="InterPro" id="IPR018056">
    <property type="entry name" value="Kringle_CS"/>
</dbReference>
<dbReference type="CDD" id="cd00108">
    <property type="entry name" value="KR"/>
    <property type="match status" value="2"/>
</dbReference>
<dbReference type="EnsemblMetazoa" id="XM_030993814">
    <property type="protein sequence ID" value="XP_030849674"/>
    <property type="gene ID" value="LOC105444629"/>
</dbReference>
<keyword evidence="2 3" id="KW-1015">Disulfide bond</keyword>
<evidence type="ECO:0000256" key="1">
    <source>
        <dbReference type="ARBA" id="ARBA00022572"/>
    </source>
</evidence>
<dbReference type="GeneID" id="105444629"/>
<dbReference type="InterPro" id="IPR000001">
    <property type="entry name" value="Kringle"/>
</dbReference>
<dbReference type="PANTHER" id="PTHR24261">
    <property type="entry name" value="PLASMINOGEN-RELATED"/>
    <property type="match status" value="1"/>
</dbReference>
<dbReference type="OMA" id="NICALGE"/>
<comment type="caution">
    <text evidence="3">Lacks conserved residue(s) required for the propagation of feature annotation.</text>
</comment>
<evidence type="ECO:0000313" key="6">
    <source>
        <dbReference type="Proteomes" id="UP000007110"/>
    </source>
</evidence>
<dbReference type="Pfam" id="PF00051">
    <property type="entry name" value="Kringle"/>
    <property type="match status" value="2"/>
</dbReference>
<dbReference type="SMART" id="SM00130">
    <property type="entry name" value="KR"/>
    <property type="match status" value="2"/>
</dbReference>
<dbReference type="InterPro" id="IPR038178">
    <property type="entry name" value="Kringle_sf"/>
</dbReference>
<dbReference type="KEGG" id="spu:105444629"/>
<feature type="domain" description="Kringle" evidence="4">
    <location>
        <begin position="29"/>
        <end position="101"/>
    </location>
</feature>
<accession>A0A7M7PDV3</accession>
<protein>
    <recommendedName>
        <fullName evidence="4">Kringle domain-containing protein</fullName>
    </recommendedName>
</protein>
<dbReference type="PROSITE" id="PS50070">
    <property type="entry name" value="KRINGLE_2"/>
    <property type="match status" value="2"/>
</dbReference>
<reference evidence="6" key="1">
    <citation type="submission" date="2015-02" db="EMBL/GenBank/DDBJ databases">
        <title>Genome sequencing for Strongylocentrotus purpuratus.</title>
        <authorList>
            <person name="Murali S."/>
            <person name="Liu Y."/>
            <person name="Vee V."/>
            <person name="English A."/>
            <person name="Wang M."/>
            <person name="Skinner E."/>
            <person name="Han Y."/>
            <person name="Muzny D.M."/>
            <person name="Worley K.C."/>
            <person name="Gibbs R.A."/>
        </authorList>
    </citation>
    <scope>NUCLEOTIDE SEQUENCE</scope>
</reference>
<proteinExistence type="predicted"/>
<dbReference type="Gene3D" id="2.40.20.10">
    <property type="entry name" value="Plasminogen Kringle 4"/>
    <property type="match status" value="2"/>
</dbReference>
<dbReference type="GO" id="GO:0005102">
    <property type="term" value="F:signaling receptor binding"/>
    <property type="evidence" value="ECO:0000318"/>
    <property type="project" value="GO_Central"/>
</dbReference>
<evidence type="ECO:0000313" key="5">
    <source>
        <dbReference type="EnsemblMetazoa" id="XP_030849674"/>
    </source>
</evidence>
<dbReference type="PANTHER" id="PTHR24261:SF7">
    <property type="entry name" value="KRINGLE DOMAIN-CONTAINING PROTEIN"/>
    <property type="match status" value="1"/>
</dbReference>
<dbReference type="PRINTS" id="PR00018">
    <property type="entry name" value="KRINGLE"/>
</dbReference>
<dbReference type="GO" id="GO:0005615">
    <property type="term" value="C:extracellular space"/>
    <property type="evidence" value="ECO:0000318"/>
    <property type="project" value="GO_Central"/>
</dbReference>
<reference evidence="5" key="2">
    <citation type="submission" date="2021-01" db="UniProtKB">
        <authorList>
            <consortium name="EnsemblMetazoa"/>
        </authorList>
    </citation>
    <scope>IDENTIFICATION</scope>
</reference>
<sequence>MRFEVIGRDMGPSRKRFPKDLSECYSFPNALDYRGIINYTRSGTVCQKWTAFKPHSHTITDPNYPMRGLGDHNYCRNPDDSSSAWCYTTNPNLRWELCSIPPPQDVCSEEHEQPSKRGYNNKMQSSNFYSALTNLTISVSLLWCSSEFAECYTDIEARDYRGFINTTKNGRACQRWDQQSPHTHDRLSKYPDAGLVENFCRNPDPGDSTAWCYTTDPGKRYEECNLLPLQTSCTEATAESGKYFQTACSEFQGAAKAC</sequence>
<feature type="disulfide bond" evidence="3">
    <location>
        <begin position="173"/>
        <end position="212"/>
    </location>
</feature>
<keyword evidence="6" id="KW-1185">Reference proteome</keyword>
<evidence type="ECO:0000259" key="4">
    <source>
        <dbReference type="PROSITE" id="PS50070"/>
    </source>
</evidence>
<dbReference type="GO" id="GO:0004175">
    <property type="term" value="F:endopeptidase activity"/>
    <property type="evidence" value="ECO:0000318"/>
    <property type="project" value="GO_Central"/>
</dbReference>
<dbReference type="OrthoDB" id="6134085at2759"/>
<keyword evidence="1 3" id="KW-0420">Kringle</keyword>
<feature type="domain" description="Kringle" evidence="4">
    <location>
        <begin position="156"/>
        <end position="233"/>
    </location>
</feature>
<dbReference type="InterPro" id="IPR050759">
    <property type="entry name" value="Serine_protease_kringle"/>
</dbReference>
<name>A0A7M7PDV3_STRPU</name>
<dbReference type="InterPro" id="IPR013806">
    <property type="entry name" value="Kringle-like"/>
</dbReference>
<dbReference type="Proteomes" id="UP000007110">
    <property type="component" value="Unassembled WGS sequence"/>
</dbReference>
<evidence type="ECO:0000256" key="2">
    <source>
        <dbReference type="ARBA" id="ARBA00023157"/>
    </source>
</evidence>
<feature type="disulfide bond" evidence="3">
    <location>
        <begin position="75"/>
        <end position="98"/>
    </location>
</feature>